<protein>
    <submittedName>
        <fullName evidence="1">Uncharacterized protein</fullName>
    </submittedName>
</protein>
<dbReference type="PANTHER" id="PTHR21485">
    <property type="entry name" value="HAD SUPERFAMILY MEMBERS CMAS AND KDSC"/>
    <property type="match status" value="1"/>
</dbReference>
<dbReference type="InterPro" id="IPR029044">
    <property type="entry name" value="Nucleotide-diphossugar_trans"/>
</dbReference>
<gene>
    <name evidence="1" type="ORF">AAFH96_23795</name>
</gene>
<dbReference type="PANTHER" id="PTHR21485:SF3">
    <property type="entry name" value="N-ACYLNEURAMINATE CYTIDYLYLTRANSFERASE"/>
    <property type="match status" value="1"/>
</dbReference>
<dbReference type="RefSeq" id="WP_364207121.1">
    <property type="nucleotide sequence ID" value="NZ_JBCGDC010000079.1"/>
</dbReference>
<dbReference type="SUPFAM" id="SSF53448">
    <property type="entry name" value="Nucleotide-diphospho-sugar transferases"/>
    <property type="match status" value="1"/>
</dbReference>
<organism evidence="1 2">
    <name type="scientific">Polymorphospora lycopeni</name>
    <dbReference type="NCBI Taxonomy" id="3140240"/>
    <lineage>
        <taxon>Bacteria</taxon>
        <taxon>Bacillati</taxon>
        <taxon>Actinomycetota</taxon>
        <taxon>Actinomycetes</taxon>
        <taxon>Micromonosporales</taxon>
        <taxon>Micromonosporaceae</taxon>
        <taxon>Polymorphospora</taxon>
    </lineage>
</organism>
<reference evidence="1 2" key="1">
    <citation type="submission" date="2024-04" db="EMBL/GenBank/DDBJ databases">
        <title>Polymorphospora sp. isolated from Baiyangdian Lake in Xiong'an New Area.</title>
        <authorList>
            <person name="Zhang X."/>
            <person name="Liu J."/>
        </authorList>
    </citation>
    <scope>NUCLEOTIDE SEQUENCE [LARGE SCALE GENOMIC DNA]</scope>
    <source>
        <strain evidence="1 2">2-325</strain>
    </source>
</reference>
<sequence>MTPTIKAVIPAKASSTRVPDKNFRPFHGTRSLLDIKVGQLLTVLPAEQIYVSSEEPACAAHAERLGINFLSRAPELARNETPYASVVSQICRDTPGDDDIMWCHVTDPLFDQYAECLARWREARDHNDALVVVYPRQMYLLDHDHRPMGFGFGPWHRPSQTLPMHYQLGFTLSILRRSTATTLGPIGANPYWFHAANQPVDIDTEDDFRMAQAIYAYLHEQDPARAAAR</sequence>
<dbReference type="Gene3D" id="3.90.550.10">
    <property type="entry name" value="Spore Coat Polysaccharide Biosynthesis Protein SpsA, Chain A"/>
    <property type="match status" value="1"/>
</dbReference>
<accession>A0ABV5CVX6</accession>
<dbReference type="InterPro" id="IPR003329">
    <property type="entry name" value="Cytidylyl_trans"/>
</dbReference>
<comment type="caution">
    <text evidence="1">The sequence shown here is derived from an EMBL/GenBank/DDBJ whole genome shotgun (WGS) entry which is preliminary data.</text>
</comment>
<dbReference type="EMBL" id="JBCGDC010000079">
    <property type="protein sequence ID" value="MFB6396107.1"/>
    <property type="molecule type" value="Genomic_DNA"/>
</dbReference>
<evidence type="ECO:0000313" key="2">
    <source>
        <dbReference type="Proteomes" id="UP001582793"/>
    </source>
</evidence>
<dbReference type="InterPro" id="IPR050793">
    <property type="entry name" value="CMP-NeuNAc_synthase"/>
</dbReference>
<keyword evidence="2" id="KW-1185">Reference proteome</keyword>
<dbReference type="Proteomes" id="UP001582793">
    <property type="component" value="Unassembled WGS sequence"/>
</dbReference>
<evidence type="ECO:0000313" key="1">
    <source>
        <dbReference type="EMBL" id="MFB6396107.1"/>
    </source>
</evidence>
<dbReference type="Pfam" id="PF02348">
    <property type="entry name" value="CTP_transf_3"/>
    <property type="match status" value="1"/>
</dbReference>
<name>A0ABV5CVX6_9ACTN</name>
<proteinExistence type="predicted"/>